<evidence type="ECO:0000313" key="1">
    <source>
        <dbReference type="EMBL" id="SVB67833.1"/>
    </source>
</evidence>
<feature type="non-terminal residue" evidence="1">
    <location>
        <position position="23"/>
    </location>
</feature>
<dbReference type="EMBL" id="UINC01052469">
    <property type="protein sequence ID" value="SVB67833.1"/>
    <property type="molecule type" value="Genomic_DNA"/>
</dbReference>
<organism evidence="1">
    <name type="scientific">marine metagenome</name>
    <dbReference type="NCBI Taxonomy" id="408172"/>
    <lineage>
        <taxon>unclassified sequences</taxon>
        <taxon>metagenomes</taxon>
        <taxon>ecological metagenomes</taxon>
    </lineage>
</organism>
<dbReference type="AlphaFoldDB" id="A0A382FZW9"/>
<name>A0A382FZW9_9ZZZZ</name>
<gene>
    <name evidence="1" type="ORF">METZ01_LOCUS220687</name>
</gene>
<reference evidence="1" key="1">
    <citation type="submission" date="2018-05" db="EMBL/GenBank/DDBJ databases">
        <authorList>
            <person name="Lanie J.A."/>
            <person name="Ng W.-L."/>
            <person name="Kazmierczak K.M."/>
            <person name="Andrzejewski T.M."/>
            <person name="Davidsen T.M."/>
            <person name="Wayne K.J."/>
            <person name="Tettelin H."/>
            <person name="Glass J.I."/>
            <person name="Rusch D."/>
            <person name="Podicherti R."/>
            <person name="Tsui H.-C.T."/>
            <person name="Winkler M.E."/>
        </authorList>
    </citation>
    <scope>NUCLEOTIDE SEQUENCE</scope>
</reference>
<accession>A0A382FZW9</accession>
<protein>
    <submittedName>
        <fullName evidence="1">Uncharacterized protein</fullName>
    </submittedName>
</protein>
<proteinExistence type="predicted"/>
<sequence length="23" mass="2589">MIMAKRNSMPVIFDITAYCEPSA</sequence>